<organism evidence="3 4">
    <name type="scientific">Metabacillus sediminilitoris</name>
    <dbReference type="NCBI Taxonomy" id="2567941"/>
    <lineage>
        <taxon>Bacteria</taxon>
        <taxon>Bacillati</taxon>
        <taxon>Bacillota</taxon>
        <taxon>Bacilli</taxon>
        <taxon>Bacillales</taxon>
        <taxon>Bacillaceae</taxon>
        <taxon>Metabacillus</taxon>
    </lineage>
</organism>
<gene>
    <name evidence="2" type="primary">spxH</name>
    <name evidence="3" type="ORF">E6W99_14765</name>
</gene>
<name>A0A4S4BV30_9BACI</name>
<dbReference type="InterPro" id="IPR046404">
    <property type="entry name" value="Adapter_SpxH"/>
</dbReference>
<dbReference type="EMBL" id="SSNT01000010">
    <property type="protein sequence ID" value="THF78976.1"/>
    <property type="molecule type" value="Genomic_DNA"/>
</dbReference>
<keyword evidence="4" id="KW-1185">Reference proteome</keyword>
<comment type="subcellular location">
    <subcellularLocation>
        <location evidence="2">Cytoplasm</location>
    </subcellularLocation>
</comment>
<dbReference type="Gene3D" id="1.10.472.60">
    <property type="entry name" value="putative protein disulfide isomerase domain"/>
    <property type="match status" value="1"/>
</dbReference>
<dbReference type="Gene3D" id="3.40.30.10">
    <property type="entry name" value="Glutaredoxin"/>
    <property type="match status" value="1"/>
</dbReference>
<dbReference type="RefSeq" id="WP_136355171.1">
    <property type="nucleotide sequence ID" value="NZ_CP046266.1"/>
</dbReference>
<dbReference type="HAMAP" id="MF_02245">
    <property type="entry name" value="Adapter_SpxH"/>
    <property type="match status" value="1"/>
</dbReference>
<accession>A0A4S4BV30</accession>
<reference evidence="3 4" key="1">
    <citation type="submission" date="2019-04" db="EMBL/GenBank/DDBJ databases">
        <title>Bacillus sediminilitoris sp. nov., isolated from a tidal flat sediment on the East China Sea.</title>
        <authorList>
            <person name="Wei Y."/>
            <person name="Mao H."/>
            <person name="Fang J."/>
        </authorList>
    </citation>
    <scope>NUCLEOTIDE SEQUENCE [LARGE SCALE GENOMIC DNA]</scope>
    <source>
        <strain evidence="3 4">DSL-17</strain>
    </source>
</reference>
<keyword evidence="1 2" id="KW-0963">Cytoplasm</keyword>
<dbReference type="OrthoDB" id="9813770at2"/>
<dbReference type="Proteomes" id="UP000310334">
    <property type="component" value="Unassembled WGS sequence"/>
</dbReference>
<comment type="function">
    <text evidence="2">Adapter protein required for efficient degradation of Spx by ClpXP under non-stress conditions. Interaction with Spx stabilizes Spx and exposes the C-terminus of Spx for recognition and proteolysis by ClpXP.</text>
</comment>
<comment type="caution">
    <text evidence="3">The sequence shown here is derived from an EMBL/GenBank/DDBJ whole genome shotgun (WGS) entry which is preliminary data.</text>
</comment>
<dbReference type="PANTHER" id="PTHR13887:SF47">
    <property type="entry name" value="CLPXP ADAPTER PROTEIN SPXH"/>
    <property type="match status" value="1"/>
</dbReference>
<comment type="subunit">
    <text evidence="2">Interacts with Spx.</text>
</comment>
<dbReference type="PANTHER" id="PTHR13887">
    <property type="entry name" value="GLUTATHIONE S-TRANSFERASE KAPPA"/>
    <property type="match status" value="1"/>
</dbReference>
<dbReference type="AlphaFoldDB" id="A0A4S4BV30"/>
<evidence type="ECO:0000313" key="4">
    <source>
        <dbReference type="Proteomes" id="UP000310334"/>
    </source>
</evidence>
<comment type="similarity">
    <text evidence="2">Belongs to the SpxH family.</text>
</comment>
<protein>
    <recommendedName>
        <fullName evidence="2">ClpXP adapter protein SpxH</fullName>
    </recommendedName>
</protein>
<dbReference type="Pfam" id="PF13743">
    <property type="entry name" value="Thioredoxin_5"/>
    <property type="match status" value="1"/>
</dbReference>
<dbReference type="CDD" id="cd03025">
    <property type="entry name" value="DsbA_FrnE_like"/>
    <property type="match status" value="1"/>
</dbReference>
<dbReference type="GO" id="GO:0005737">
    <property type="term" value="C:cytoplasm"/>
    <property type="evidence" value="ECO:0007669"/>
    <property type="project" value="UniProtKB-SubCell"/>
</dbReference>
<dbReference type="SUPFAM" id="SSF52833">
    <property type="entry name" value="Thioredoxin-like"/>
    <property type="match status" value="1"/>
</dbReference>
<dbReference type="InterPro" id="IPR036249">
    <property type="entry name" value="Thioredoxin-like_sf"/>
</dbReference>
<evidence type="ECO:0000256" key="2">
    <source>
        <dbReference type="HAMAP-Rule" id="MF_02245"/>
    </source>
</evidence>
<proteinExistence type="inferred from homology"/>
<sequence>MVTNREKKDTSLFFSHCSGHPKKPLEIYMFVDPLCPECWALEPIIKKLQIEYGRFFTLRHIISGNLATLNITKRKRPEKLAQAWEQTAGRTGMSCDGDIWLKNPIATPYTASLAIKSAELQGRRAGLLYLRKLQEQLFIESQNVSDKTMLINIAEQVGLDVEEFKKDLHSQSSAKALQCDLKITSEMEVQEIPTLAFFSEDVEELGLKITGLYSYELYVQVLQELIGDTMKPSHTPPLEIFLQHYQFVSSTEIATVYNKTLAEVEKELKKLVLSQTVERIQAKYGTFWRYIKNHY</sequence>
<evidence type="ECO:0000256" key="1">
    <source>
        <dbReference type="ARBA" id="ARBA00022490"/>
    </source>
</evidence>
<evidence type="ECO:0000313" key="3">
    <source>
        <dbReference type="EMBL" id="THF78976.1"/>
    </source>
</evidence>